<dbReference type="Proteomes" id="UP000261758">
    <property type="component" value="Plasmid unnamed"/>
</dbReference>
<accession>A0AAD0SC44</accession>
<geneLocation type="plasmid" evidence="2 3">
    <name>unnamed</name>
</geneLocation>
<proteinExistence type="predicted"/>
<evidence type="ECO:0000256" key="1">
    <source>
        <dbReference type="SAM" id="Phobius"/>
    </source>
</evidence>
<evidence type="ECO:0000313" key="2">
    <source>
        <dbReference type="EMBL" id="AXV83784.1"/>
    </source>
</evidence>
<reference evidence="2 3" key="1">
    <citation type="submission" date="2017-08" db="EMBL/GenBank/DDBJ databases">
        <title>Genome sequences of Ralstonia solanacearum Species Complex (RSSC) isolated from Potato bacterial wilts in Korea.</title>
        <authorList>
            <person name="Cho H."/>
            <person name="Song E.-S."/>
            <person name="Lee Y.K."/>
            <person name="Lee S."/>
            <person name="Lee S.-W."/>
            <person name="Jo A."/>
            <person name="Kim J.-G."/>
            <person name="Hwang I."/>
        </authorList>
    </citation>
    <scope>NUCLEOTIDE SEQUENCE [LARGE SCALE GENOMIC DNA]</scope>
    <source>
        <strain evidence="2 3">T98</strain>
        <plasmid evidence="2 3">unnamed</plasmid>
    </source>
</reference>
<protein>
    <recommendedName>
        <fullName evidence="4">Transmembrane protein</fullName>
    </recommendedName>
</protein>
<feature type="transmembrane region" description="Helical" evidence="1">
    <location>
        <begin position="117"/>
        <end position="140"/>
    </location>
</feature>
<keyword evidence="1" id="KW-1133">Transmembrane helix</keyword>
<dbReference type="EMBL" id="CP022760">
    <property type="protein sequence ID" value="AXV83784.1"/>
    <property type="molecule type" value="Genomic_DNA"/>
</dbReference>
<feature type="transmembrane region" description="Helical" evidence="1">
    <location>
        <begin position="75"/>
        <end position="97"/>
    </location>
</feature>
<keyword evidence="2" id="KW-0614">Plasmid</keyword>
<evidence type="ECO:0000313" key="3">
    <source>
        <dbReference type="Proteomes" id="UP000261758"/>
    </source>
</evidence>
<sequence>MFAREYLYACAKSRSHIKGRVHLNVDGQRKWAINAPCDAEGVGLPGRCVYAQNAAYLELCNPGWDMQWRAGVGNFFIVIPALLIIWWWFGFAVYPLFSDEIIFFFRSVPFESGDGVLIWLGWILIFPLAIGSGFLLLAWFHLMGIRTAFFTFARGRIRFNRLTRKVYVLRPVSCGGNVILEWSRLVALLKPEAEGAMRRQTIQAVALYHPPVDSSDGQSAGEDAIFVGPTLLFRDLQAAGLWEYIRRYMEEGPTVDQIPPSAPSDYKQIPRYLPQEYTTFCGKPTRHQYVLEQRPGFMEATCHMISQMTCTWPQFPKEWQSDSGLGEPEDRPVQTGAVMTALVYRAQGKLSAEDNIEFLRNWGTKEALAEALAKVA</sequence>
<organism evidence="2 3">
    <name type="scientific">Ralstonia solanacearum</name>
    <name type="common">Pseudomonas solanacearum</name>
    <dbReference type="NCBI Taxonomy" id="305"/>
    <lineage>
        <taxon>Bacteria</taxon>
        <taxon>Pseudomonadati</taxon>
        <taxon>Pseudomonadota</taxon>
        <taxon>Betaproteobacteria</taxon>
        <taxon>Burkholderiales</taxon>
        <taxon>Burkholderiaceae</taxon>
        <taxon>Ralstonia</taxon>
        <taxon>Ralstonia solanacearum species complex</taxon>
    </lineage>
</organism>
<dbReference type="AlphaFoldDB" id="A0AAD0SC44"/>
<evidence type="ECO:0008006" key="4">
    <source>
        <dbReference type="Google" id="ProtNLM"/>
    </source>
</evidence>
<keyword evidence="1" id="KW-0472">Membrane</keyword>
<keyword evidence="1" id="KW-0812">Transmembrane</keyword>
<gene>
    <name evidence="2" type="ORF">CJO77_19650</name>
</gene>
<name>A0AAD0SC44_RALSL</name>